<feature type="non-terminal residue" evidence="1">
    <location>
        <position position="1"/>
    </location>
</feature>
<comment type="caution">
    <text evidence="1">The sequence shown here is derived from an EMBL/GenBank/DDBJ whole genome shotgun (WGS) entry which is preliminary data.</text>
</comment>
<feature type="non-terminal residue" evidence="1">
    <location>
        <position position="425"/>
    </location>
</feature>
<accession>A0A8S4MVX9</accession>
<gene>
    <name evidence="1" type="ORF">OFUS_LOCUS219</name>
</gene>
<evidence type="ECO:0000313" key="1">
    <source>
        <dbReference type="EMBL" id="CAH1772455.1"/>
    </source>
</evidence>
<reference evidence="1" key="1">
    <citation type="submission" date="2022-03" db="EMBL/GenBank/DDBJ databases">
        <authorList>
            <person name="Martin C."/>
        </authorList>
    </citation>
    <scope>NUCLEOTIDE SEQUENCE</scope>
</reference>
<name>A0A8S4MVX9_OWEFU</name>
<organism evidence="1 2">
    <name type="scientific">Owenia fusiformis</name>
    <name type="common">Polychaete worm</name>
    <dbReference type="NCBI Taxonomy" id="6347"/>
    <lineage>
        <taxon>Eukaryota</taxon>
        <taxon>Metazoa</taxon>
        <taxon>Spiralia</taxon>
        <taxon>Lophotrochozoa</taxon>
        <taxon>Annelida</taxon>
        <taxon>Polychaeta</taxon>
        <taxon>Sedentaria</taxon>
        <taxon>Canalipalpata</taxon>
        <taxon>Sabellida</taxon>
        <taxon>Oweniida</taxon>
        <taxon>Oweniidae</taxon>
        <taxon>Owenia</taxon>
    </lineage>
</organism>
<evidence type="ECO:0000313" key="2">
    <source>
        <dbReference type="Proteomes" id="UP000749559"/>
    </source>
</evidence>
<proteinExistence type="predicted"/>
<dbReference type="Proteomes" id="UP000749559">
    <property type="component" value="Unassembled WGS sequence"/>
</dbReference>
<sequence>IDKETSFTLNVSVTVNGNGVTSFADGEDNYEYKFYLSTDEANIDYEIDYTPDMPDLQSPVGAGETAIHSLGDDDFMLAEADVSSYCGKIYFTVVLFDLKNKGPDVSSGDVNARLVQNNKDPRLRNSYVTREMVLKCPGDLFAMKDLNITPPSLFEIGPSEIDVSVTVTNVHGQGYDIPESTNQQPNFNFMVYKEEGLSDIEVPMLAIDFDDVNREQLTYQLLFGDSLTFTFKMTLDIDTVLCSKIQANEWYLTLGVGVGMPQGFIDLYNDNEVIVITGVSCDAATDLSDITVSTLSISSMESSGNGKLPFQAVIQELGTRSYVQDAGGHFSFKLWLSHDDQLDMDTDVDLGYDTSPHASTLGAAFDSSNSIVIDATASNKVELEASHVPEYCGAVYIIMQVDDLNAIDEPNKVNNIKAAVAFIAC</sequence>
<dbReference type="Gene3D" id="2.60.40.10">
    <property type="entry name" value="Immunoglobulins"/>
    <property type="match status" value="1"/>
</dbReference>
<protein>
    <submittedName>
        <fullName evidence="1">Uncharacterized protein</fullName>
    </submittedName>
</protein>
<dbReference type="EMBL" id="CAIIXF020000001">
    <property type="protein sequence ID" value="CAH1772455.1"/>
    <property type="molecule type" value="Genomic_DNA"/>
</dbReference>
<dbReference type="InterPro" id="IPR013783">
    <property type="entry name" value="Ig-like_fold"/>
</dbReference>
<keyword evidence="2" id="KW-1185">Reference proteome</keyword>
<dbReference type="AlphaFoldDB" id="A0A8S4MVX9"/>